<evidence type="ECO:0000313" key="3">
    <source>
        <dbReference type="Proteomes" id="UP000823886"/>
    </source>
</evidence>
<protein>
    <submittedName>
        <fullName evidence="2">Uncharacterized protein</fullName>
    </submittedName>
</protein>
<reference evidence="2" key="2">
    <citation type="submission" date="2021-04" db="EMBL/GenBank/DDBJ databases">
        <authorList>
            <person name="Gilroy R."/>
        </authorList>
    </citation>
    <scope>NUCLEOTIDE SEQUENCE</scope>
    <source>
        <strain evidence="2">ChiBcec2-3848</strain>
    </source>
</reference>
<evidence type="ECO:0000256" key="1">
    <source>
        <dbReference type="SAM" id="MobiDB-lite"/>
    </source>
</evidence>
<dbReference type="Proteomes" id="UP000823886">
    <property type="component" value="Unassembled WGS sequence"/>
</dbReference>
<dbReference type="SUPFAM" id="SSF51445">
    <property type="entry name" value="(Trans)glycosidases"/>
    <property type="match status" value="1"/>
</dbReference>
<gene>
    <name evidence="2" type="ORF">H9753_06725</name>
</gene>
<dbReference type="EMBL" id="DWVZ01000087">
    <property type="protein sequence ID" value="HJC63294.1"/>
    <property type="molecule type" value="Genomic_DNA"/>
</dbReference>
<organism evidence="2 3">
    <name type="scientific">Candidatus Blautia merdavium</name>
    <dbReference type="NCBI Taxonomy" id="2838494"/>
    <lineage>
        <taxon>Bacteria</taxon>
        <taxon>Bacillati</taxon>
        <taxon>Bacillota</taxon>
        <taxon>Clostridia</taxon>
        <taxon>Lachnospirales</taxon>
        <taxon>Lachnospiraceae</taxon>
        <taxon>Blautia</taxon>
    </lineage>
</organism>
<dbReference type="Gene3D" id="3.20.20.80">
    <property type="entry name" value="Glycosidases"/>
    <property type="match status" value="2"/>
</dbReference>
<comment type="caution">
    <text evidence="2">The sequence shown here is derived from an EMBL/GenBank/DDBJ whole genome shotgun (WGS) entry which is preliminary data.</text>
</comment>
<feature type="region of interest" description="Disordered" evidence="1">
    <location>
        <begin position="366"/>
        <end position="397"/>
    </location>
</feature>
<sequence length="803" mass="92326">MKKFIIAAAAVIVAVFIWNTAYYRLGLYIDLHPDAQAEALMTVEGKEIYIQKNGEKEPFEMRGVDMGSGIPGEWSADYAIDEETYLRWFGQIQDMGANTIRVYTLLADDFYHAFYEYNKDREEPLYLVQGVWVNDYIQYSHRDAYDEEFRQTFLDDCRTVVDALHGRRTVSLGYGKGSGSYRKDVSSWVIGYILGVEWEDVTVEYTNKKYPERNSYQGEYLYTSETATPFEAMLCEAGDKLLEYESGRYKQQKLIAFSNGPATDPFVYPGLVTQYHQKCAQVNVENIRMTDAVLSGQFASYHVYPYFPSYLDDLGGEETLLGDDIFEAELSDSEILEQIRTRAEEAGKLEGMTEDEIQALVENEKEEMLSRRESAERIEKRNEEKESPRIEDYLHGNDLDPDGDRNMYYTYLRILNEYHTMPVIISEFGIPTSRGMSQRDLSTNRNRGYMSEEEQAEGLVECWQDIKDAGCSGGMVFSWQDEWDKRTWNTMHAVDLDNTAYWSDWQTNEQSMGILTFDPGDEESVCYVDGDISEWGEEDVAAETEGMTLSMKYDEKFLYFLIWKEDFNKGEDTLYIPIDITPKTGSTYCQDADVSFERAADFLMVIDGTEDSRVLVQERYDVLQAMYSREIGSTDVYLNPPDADSPVFHQIHLILQSSPVFKTGDFSTPAETYETGKLRYGNGNPEAEEFDSLADFLFSGEYTEIRLPWQLLNFSNPSEMQVHDDYYECYGVENIKIDEMYVGIGAKDENAGRISMEPFGLEGWGTEVTYHERLKKSYDALQTMWTDVKAQEAEEGGETDVGQ</sequence>
<reference evidence="2" key="1">
    <citation type="journal article" date="2021" name="PeerJ">
        <title>Extensive microbial diversity within the chicken gut microbiome revealed by metagenomics and culture.</title>
        <authorList>
            <person name="Gilroy R."/>
            <person name="Ravi A."/>
            <person name="Getino M."/>
            <person name="Pursley I."/>
            <person name="Horton D.L."/>
            <person name="Alikhan N.F."/>
            <person name="Baker D."/>
            <person name="Gharbi K."/>
            <person name="Hall N."/>
            <person name="Watson M."/>
            <person name="Adriaenssens E.M."/>
            <person name="Foster-Nyarko E."/>
            <person name="Jarju S."/>
            <person name="Secka A."/>
            <person name="Antonio M."/>
            <person name="Oren A."/>
            <person name="Chaudhuri R.R."/>
            <person name="La Ragione R."/>
            <person name="Hildebrand F."/>
            <person name="Pallen M.J."/>
        </authorList>
    </citation>
    <scope>NUCLEOTIDE SEQUENCE</scope>
    <source>
        <strain evidence="2">ChiBcec2-3848</strain>
    </source>
</reference>
<dbReference type="InterPro" id="IPR017853">
    <property type="entry name" value="GH"/>
</dbReference>
<name>A0A9D2TB11_9FIRM</name>
<accession>A0A9D2TB11</accession>
<proteinExistence type="predicted"/>
<dbReference type="AlphaFoldDB" id="A0A9D2TB11"/>
<evidence type="ECO:0000313" key="2">
    <source>
        <dbReference type="EMBL" id="HJC63294.1"/>
    </source>
</evidence>